<organism evidence="1 2">
    <name type="scientific">Caerostris darwini</name>
    <dbReference type="NCBI Taxonomy" id="1538125"/>
    <lineage>
        <taxon>Eukaryota</taxon>
        <taxon>Metazoa</taxon>
        <taxon>Ecdysozoa</taxon>
        <taxon>Arthropoda</taxon>
        <taxon>Chelicerata</taxon>
        <taxon>Arachnida</taxon>
        <taxon>Araneae</taxon>
        <taxon>Araneomorphae</taxon>
        <taxon>Entelegynae</taxon>
        <taxon>Araneoidea</taxon>
        <taxon>Araneidae</taxon>
        <taxon>Caerostris</taxon>
    </lineage>
</organism>
<reference evidence="1 2" key="1">
    <citation type="submission" date="2021-06" db="EMBL/GenBank/DDBJ databases">
        <title>Caerostris darwini draft genome.</title>
        <authorList>
            <person name="Kono N."/>
            <person name="Arakawa K."/>
        </authorList>
    </citation>
    <scope>NUCLEOTIDE SEQUENCE [LARGE SCALE GENOMIC DNA]</scope>
</reference>
<dbReference type="EMBL" id="BPLQ01008267">
    <property type="protein sequence ID" value="GIY36262.1"/>
    <property type="molecule type" value="Genomic_DNA"/>
</dbReference>
<evidence type="ECO:0000313" key="1">
    <source>
        <dbReference type="EMBL" id="GIY36262.1"/>
    </source>
</evidence>
<dbReference type="Proteomes" id="UP001054837">
    <property type="component" value="Unassembled WGS sequence"/>
</dbReference>
<protein>
    <submittedName>
        <fullName evidence="1">Phosphoenolpyruvate synthase</fullName>
    </submittedName>
</protein>
<proteinExistence type="predicted"/>
<dbReference type="AlphaFoldDB" id="A0AAV4SS40"/>
<sequence>MVVSFIITLFKAPLEFIYWIKWAIAYIAIRICNALQSKRRRFDLYDLRATGDPFKLGFLTPQLEKELESPCPESHLQEAADEVIFYGVNSKSECLLVRIARGCNQMADAWIYLKMADGRTYNLAETMGYQQSSDDKNQIFSCGKLQMHYLSPMRRWRIFYCGMLKDISGHKEDHEESVFAKFVFVWKASSEIYDCTLDTNPESFTDAIARSEWKVPFAPPIKKVTDALNMYAQTGVVTGTVSVNDESYYEMYLFGERIRNLGKSAKIVGCKFISILGNTPAGSITEPIVFYRGQGWSGYLDLPYIESTVGNRRRSGLRFSGEVYKEPKRSNKMIPLPLELMPSSVPLTVQFTEVRRGLRREGVLLGRLTHLSHEENTVLYALIIFYKFVV</sequence>
<gene>
    <name evidence="1" type="primary">ppsA_6</name>
    <name evidence="1" type="ORF">CDAR_552491</name>
</gene>
<dbReference type="PANTHER" id="PTHR34717:SF1">
    <property type="entry name" value="EG:BACR7A4.20 PROTEIN"/>
    <property type="match status" value="1"/>
</dbReference>
<accession>A0AAV4SS40</accession>
<comment type="caution">
    <text evidence="1">The sequence shown here is derived from an EMBL/GenBank/DDBJ whole genome shotgun (WGS) entry which is preliminary data.</text>
</comment>
<dbReference type="PANTHER" id="PTHR34717">
    <property type="entry name" value="EG:BACR7A4.20 PROTEIN"/>
    <property type="match status" value="1"/>
</dbReference>
<evidence type="ECO:0000313" key="2">
    <source>
        <dbReference type="Proteomes" id="UP001054837"/>
    </source>
</evidence>
<keyword evidence="2" id="KW-1185">Reference proteome</keyword>
<name>A0AAV4SS40_9ARAC</name>